<dbReference type="PROSITE" id="PS51379">
    <property type="entry name" value="4FE4S_FER_2"/>
    <property type="match status" value="2"/>
</dbReference>
<dbReference type="PROSITE" id="PS00198">
    <property type="entry name" value="4FE4S_FER_1"/>
    <property type="match status" value="1"/>
</dbReference>
<dbReference type="InterPro" id="IPR013283">
    <property type="entry name" value="RLI1"/>
</dbReference>
<protein>
    <submittedName>
        <fullName evidence="2">Ferredoxin</fullName>
    </submittedName>
</protein>
<dbReference type="Gene3D" id="3.30.70.3270">
    <property type="match status" value="1"/>
</dbReference>
<dbReference type="PRINTS" id="PR01868">
    <property type="entry name" value="ABCEFAMILY"/>
</dbReference>
<dbReference type="AlphaFoldDB" id="A0A0W8FQS7"/>
<name>A0A0W8FQS7_9ZZZZ</name>
<feature type="domain" description="4Fe-4S ferredoxin-type" evidence="1">
    <location>
        <begin position="322"/>
        <end position="351"/>
    </location>
</feature>
<dbReference type="Pfam" id="PF12838">
    <property type="entry name" value="Fer4_7"/>
    <property type="match status" value="1"/>
</dbReference>
<proteinExistence type="predicted"/>
<reference evidence="2" key="1">
    <citation type="journal article" date="2015" name="Proc. Natl. Acad. Sci. U.S.A.">
        <title>Networks of energetic and metabolic interactions define dynamics in microbial communities.</title>
        <authorList>
            <person name="Embree M."/>
            <person name="Liu J.K."/>
            <person name="Al-Bassam M.M."/>
            <person name="Zengler K."/>
        </authorList>
    </citation>
    <scope>NUCLEOTIDE SEQUENCE</scope>
</reference>
<dbReference type="InterPro" id="IPR017900">
    <property type="entry name" value="4Fe4S_Fe_S_CS"/>
</dbReference>
<dbReference type="EMBL" id="LNQE01000914">
    <property type="protein sequence ID" value="KUG23274.1"/>
    <property type="molecule type" value="Genomic_DNA"/>
</dbReference>
<accession>A0A0W8FQS7</accession>
<gene>
    <name evidence="2" type="ORF">ASZ90_006935</name>
</gene>
<evidence type="ECO:0000313" key="2">
    <source>
        <dbReference type="EMBL" id="KUG23274.1"/>
    </source>
</evidence>
<sequence length="436" mass="49104">MHITDKGHIYRQLGEKIDNLHVKAPWNETWHSILKELYTTEEADVVVKMPYTLATLDKISQITKIEKTRLQNILESLCRKGLVMDIWNEDHGRYYYMPWPIAIGIFEFTMMRTDNNVNKKKMAELFHEYFGSVHAANFSNNERISALRVIPVEESVTDSSHTEFFDYEKASSLIENTDKFAIGLCSCRNEKLHSGTSGCDAPTDCCSLLGIGAEYGIRNNLARKVTKSEMLENFARSKEHGLVFCAVNTKKNPVAICHCCKCCCNFLGGLTKYGYQNCVVTSNFISKIYADKCTGCGKCVKVCPVNALSLESANDPKNKKKKTCKLNTDICVGCGVCIAKCSFKAMEMIPRENKVLHPESLFEVTMLAALERGTLQNQLFDNPQSITQNYMRTFIGAFLKLTPVKQALMSNIFRSAFLSSARGIARIQGKGWMLDL</sequence>
<comment type="caution">
    <text evidence="2">The sequence shown here is derived from an EMBL/GenBank/DDBJ whole genome shotgun (WGS) entry which is preliminary data.</text>
</comment>
<dbReference type="SUPFAM" id="SSF54862">
    <property type="entry name" value="4Fe-4S ferredoxins"/>
    <property type="match status" value="1"/>
</dbReference>
<feature type="domain" description="4Fe-4S ferredoxin-type" evidence="1">
    <location>
        <begin position="284"/>
        <end position="313"/>
    </location>
</feature>
<evidence type="ECO:0000259" key="1">
    <source>
        <dbReference type="PROSITE" id="PS51379"/>
    </source>
</evidence>
<organism evidence="2">
    <name type="scientific">hydrocarbon metagenome</name>
    <dbReference type="NCBI Taxonomy" id="938273"/>
    <lineage>
        <taxon>unclassified sequences</taxon>
        <taxon>metagenomes</taxon>
        <taxon>ecological metagenomes</taxon>
    </lineage>
</organism>
<dbReference type="InterPro" id="IPR017896">
    <property type="entry name" value="4Fe4S_Fe-S-bd"/>
</dbReference>